<feature type="region of interest" description="Disordered" evidence="1">
    <location>
        <begin position="115"/>
        <end position="134"/>
    </location>
</feature>
<organism evidence="2">
    <name type="scientific">Auxenochlorella protothecoides</name>
    <name type="common">Green microalga</name>
    <name type="synonym">Chlorella protothecoides</name>
    <dbReference type="NCBI Taxonomy" id="3075"/>
    <lineage>
        <taxon>Eukaryota</taxon>
        <taxon>Viridiplantae</taxon>
        <taxon>Chlorophyta</taxon>
        <taxon>core chlorophytes</taxon>
        <taxon>Trebouxiophyceae</taxon>
        <taxon>Chlorellales</taxon>
        <taxon>Chlorellaceae</taxon>
        <taxon>Auxenochlorella</taxon>
    </lineage>
</organism>
<feature type="region of interest" description="Disordered" evidence="1">
    <location>
        <begin position="159"/>
        <end position="356"/>
    </location>
</feature>
<reference evidence="2" key="1">
    <citation type="submission" date="2015-08" db="EMBL/GenBank/DDBJ databases">
        <authorList>
            <person name="Babu N.S."/>
            <person name="Beckwith C.J."/>
            <person name="Beseler K.G."/>
            <person name="Brison A."/>
            <person name="Carone J.V."/>
            <person name="Caskin T.P."/>
            <person name="Diamond M."/>
            <person name="Durham M.E."/>
            <person name="Foxe J.M."/>
            <person name="Go M."/>
            <person name="Henderson B.A."/>
            <person name="Jones I.B."/>
            <person name="McGettigan J.A."/>
            <person name="Micheletti S.J."/>
            <person name="Nasrallah M.E."/>
            <person name="Ortiz D."/>
            <person name="Piller C.R."/>
            <person name="Privatt S.R."/>
            <person name="Schneider S.L."/>
            <person name="Sharp S."/>
            <person name="Smith T.C."/>
            <person name="Stanton J.D."/>
            <person name="Ullery H.E."/>
            <person name="Wilson R.J."/>
            <person name="Serrano M.G."/>
            <person name="Buck G."/>
            <person name="Lee V."/>
            <person name="Wang Y."/>
            <person name="Carvalho R."/>
            <person name="Voegtly L."/>
            <person name="Shi R."/>
            <person name="Duckworth R."/>
            <person name="Johnson A."/>
            <person name="Loviza R."/>
            <person name="Walstead R."/>
            <person name="Shah Z."/>
            <person name="Kiflezghi M."/>
            <person name="Wade K."/>
            <person name="Ball S.L."/>
            <person name="Bradley K.W."/>
            <person name="Asai D.J."/>
            <person name="Bowman C.A."/>
            <person name="Russell D.A."/>
            <person name="Pope W.H."/>
            <person name="Jacobs-Sera D."/>
            <person name="Hendrix R.W."/>
            <person name="Hatfull G.F."/>
        </authorList>
    </citation>
    <scope>NUCLEOTIDE SEQUENCE</scope>
</reference>
<feature type="non-terminal residue" evidence="2">
    <location>
        <position position="1"/>
    </location>
</feature>
<feature type="compositionally biased region" description="Gly residues" evidence="1">
    <location>
        <begin position="225"/>
        <end position="238"/>
    </location>
</feature>
<evidence type="ECO:0000313" key="2">
    <source>
        <dbReference type="EMBL" id="JAT78135.1"/>
    </source>
</evidence>
<dbReference type="AlphaFoldDB" id="A0A1D2AGV5"/>
<feature type="compositionally biased region" description="Basic residues" evidence="1">
    <location>
        <begin position="159"/>
        <end position="169"/>
    </location>
</feature>
<protein>
    <submittedName>
        <fullName evidence="2">Uncharacterized protein</fullName>
    </submittedName>
</protein>
<feature type="compositionally biased region" description="Basic and acidic residues" evidence="1">
    <location>
        <begin position="1"/>
        <end position="12"/>
    </location>
</feature>
<accession>A0A1D2AGV5</accession>
<feature type="compositionally biased region" description="Basic residues" evidence="1">
    <location>
        <begin position="240"/>
        <end position="268"/>
    </location>
</feature>
<feature type="compositionally biased region" description="Gly residues" evidence="1">
    <location>
        <begin position="282"/>
        <end position="293"/>
    </location>
</feature>
<feature type="compositionally biased region" description="Low complexity" evidence="1">
    <location>
        <begin position="191"/>
        <end position="212"/>
    </location>
</feature>
<name>A0A1D2AGV5_AUXPR</name>
<proteinExistence type="predicted"/>
<dbReference type="EMBL" id="GDKF01000487">
    <property type="protein sequence ID" value="JAT78135.1"/>
    <property type="molecule type" value="Transcribed_RNA"/>
</dbReference>
<feature type="compositionally biased region" description="Low complexity" evidence="1">
    <location>
        <begin position="294"/>
        <end position="308"/>
    </location>
</feature>
<feature type="compositionally biased region" description="Low complexity" evidence="1">
    <location>
        <begin position="115"/>
        <end position="124"/>
    </location>
</feature>
<evidence type="ECO:0000256" key="1">
    <source>
        <dbReference type="SAM" id="MobiDB-lite"/>
    </source>
</evidence>
<feature type="compositionally biased region" description="Basic residues" evidence="1">
    <location>
        <begin position="39"/>
        <end position="93"/>
    </location>
</feature>
<feature type="compositionally biased region" description="Basic and acidic residues" evidence="1">
    <location>
        <begin position="213"/>
        <end position="224"/>
    </location>
</feature>
<sequence length="405" mass="43420">PQRRGQRPDLAGRRARSARGHAQPPGDGVARGSVLQRAARPRRALRRHRGRPDHGPRAHRRRGGHRQRHWPHRGHQLRARAPPVRRHAHRRLPHPPAPALPRAGGHLRAALCAGPREGAAGGAPHPSPRQGHPRRVLGAEGRRLLGPHPVPAGLPRVLRRAGLRRRQPHRPAAERHERGRHLRGRQHRAHAAGGPRAAGAQGRRARRAGGADPLRRRAALDGRGGRCGAGLARGGGNRRAGARHGRGRPRTRRRGGRLRRQPGPRRRAGPGLGRCGHHHGAARGGGGRAGGGRAAAAHAQRAARAELPGGRRRRAGAGRGADAGGRRVAARPGQRPVPPPGRGPGGRGAHALRRLRLPGPPHVGAHRARLDHGLQVPGEGLKERGCESSAWILDWALRMPLPSHQ</sequence>
<feature type="compositionally biased region" description="Basic residues" evidence="1">
    <location>
        <begin position="178"/>
        <end position="190"/>
    </location>
</feature>
<gene>
    <name evidence="2" type="ORF">g.21124</name>
</gene>
<feature type="region of interest" description="Disordered" evidence="1">
    <location>
        <begin position="1"/>
        <end position="103"/>
    </location>
</feature>